<reference evidence="2" key="1">
    <citation type="submission" date="2018-07" db="EMBL/GenBank/DDBJ databases">
        <title>Complete Genome Sequence of Spiroplasma phoeniceum.</title>
        <authorList>
            <person name="Davis R.E."/>
            <person name="Shao J.Y."/>
            <person name="Zhao Y."/>
            <person name="Silver A."/>
            <person name="Stump z."/>
            <person name="Gasparich G."/>
        </authorList>
    </citation>
    <scope>NUCLEOTIDE SEQUENCE [LARGE SCALE GENOMIC DNA]</scope>
    <source>
        <strain evidence="2">P40</strain>
    </source>
</reference>
<sequence length="97" mass="11715">MVRLIYLKLQDKQIAVWILLKEKLSDLKNIEDYIAIEAQKDYYKKRKKCIKKLPEFTEEQLNFIHLRFNAYHDSPAEIIQRFLIKFGIKFPVCVKIV</sequence>
<dbReference type="EMBL" id="CP031088">
    <property type="protein sequence ID" value="AXF97044.1"/>
    <property type="molecule type" value="Genomic_DNA"/>
</dbReference>
<accession>A0A345DS53</accession>
<name>A0A345DS53_9MOLU</name>
<proteinExistence type="predicted"/>
<evidence type="ECO:0000313" key="1">
    <source>
        <dbReference type="EMBL" id="AXF97044.1"/>
    </source>
</evidence>
<gene>
    <name evidence="1" type="ORF">SDAV_002111</name>
</gene>
<dbReference type="KEGG" id="sphh:SDAV_002111"/>
<evidence type="ECO:0000313" key="2">
    <source>
        <dbReference type="Proteomes" id="UP000253689"/>
    </source>
</evidence>
<keyword evidence="2" id="KW-1185">Reference proteome</keyword>
<organism evidence="1 2">
    <name type="scientific">Spiroplasma phoeniceum P40</name>
    <dbReference type="NCBI Taxonomy" id="1276259"/>
    <lineage>
        <taxon>Bacteria</taxon>
        <taxon>Bacillati</taxon>
        <taxon>Mycoplasmatota</taxon>
        <taxon>Mollicutes</taxon>
        <taxon>Entomoplasmatales</taxon>
        <taxon>Spiroplasmataceae</taxon>
        <taxon>Spiroplasma</taxon>
    </lineage>
</organism>
<dbReference type="Proteomes" id="UP000253689">
    <property type="component" value="Chromosome"/>
</dbReference>
<dbReference type="AlphaFoldDB" id="A0A345DS53"/>
<protein>
    <submittedName>
        <fullName evidence="1">Transposase of is30 family protein</fullName>
    </submittedName>
</protein>